<sequence>MHIIELQNGGAPDRGASERMKLADSFIGPEDCAPNAYLRALIRPISLQALNGMHGTYRRMTNAPQTREHKSIDDVVAANGPQDADMALKPSWLHRYGTRRCDRAGFRTTPSTSLQI</sequence>
<reference evidence="1 2" key="1">
    <citation type="journal article" date="2002" name="Int. J. Syst. Evol. Microbiol.">
        <title>Sphingopyxis witflariensis sp. nov., isolated from activated sludge.</title>
        <authorList>
            <person name="Kampfer P."/>
            <person name="Witzenberger R."/>
            <person name="Denner E.B."/>
            <person name="Busse H.J."/>
            <person name="Neef A."/>
        </authorList>
    </citation>
    <scope>NUCLEOTIDE SEQUENCE [LARGE SCALE GENOMIC DNA]</scope>
    <source>
        <strain evidence="1 2">DSM 14551</strain>
    </source>
</reference>
<name>A0A246K668_9SPHN</name>
<evidence type="ECO:0000313" key="1">
    <source>
        <dbReference type="EMBL" id="OWR01375.1"/>
    </source>
</evidence>
<organism evidence="1 2">
    <name type="scientific">Sphingopyxis witflariensis</name>
    <dbReference type="NCBI Taxonomy" id="173675"/>
    <lineage>
        <taxon>Bacteria</taxon>
        <taxon>Pseudomonadati</taxon>
        <taxon>Pseudomonadota</taxon>
        <taxon>Alphaproteobacteria</taxon>
        <taxon>Sphingomonadales</taxon>
        <taxon>Sphingomonadaceae</taxon>
        <taxon>Sphingopyxis</taxon>
    </lineage>
</organism>
<dbReference type="Proteomes" id="UP000197097">
    <property type="component" value="Unassembled WGS sequence"/>
</dbReference>
<dbReference type="AlphaFoldDB" id="A0A246K668"/>
<dbReference type="RefSeq" id="WP_088471185.1">
    <property type="nucleotide sequence ID" value="NZ_NISJ01000001.1"/>
</dbReference>
<protein>
    <submittedName>
        <fullName evidence="1">Uncharacterized protein</fullName>
    </submittedName>
</protein>
<comment type="caution">
    <text evidence="1">The sequence shown here is derived from an EMBL/GenBank/DDBJ whole genome shotgun (WGS) entry which is preliminary data.</text>
</comment>
<dbReference type="OrthoDB" id="5292502at2"/>
<evidence type="ECO:0000313" key="2">
    <source>
        <dbReference type="Proteomes" id="UP000197097"/>
    </source>
</evidence>
<gene>
    <name evidence="1" type="ORF">CDQ91_02985</name>
</gene>
<accession>A0A246K668</accession>
<proteinExistence type="predicted"/>
<dbReference type="EMBL" id="NISJ01000001">
    <property type="protein sequence ID" value="OWR01375.1"/>
    <property type="molecule type" value="Genomic_DNA"/>
</dbReference>
<keyword evidence="2" id="KW-1185">Reference proteome</keyword>